<evidence type="ECO:0000313" key="2">
    <source>
        <dbReference type="Proteomes" id="UP001519287"/>
    </source>
</evidence>
<proteinExistence type="predicted"/>
<dbReference type="Proteomes" id="UP001519287">
    <property type="component" value="Unassembled WGS sequence"/>
</dbReference>
<comment type="caution">
    <text evidence="1">The sequence shown here is derived from an EMBL/GenBank/DDBJ whole genome shotgun (WGS) entry which is preliminary data.</text>
</comment>
<evidence type="ECO:0000313" key="1">
    <source>
        <dbReference type="EMBL" id="MBP1996719.1"/>
    </source>
</evidence>
<accession>A0ABS4JDD3</accession>
<name>A0ABS4JDD3_9BACL</name>
<sequence length="29" mass="3335">MPMANLDYDKQILVELEKNNGTYGIFTES</sequence>
<organism evidence="1 2">
    <name type="scientific">Paenibacillus eucommiae</name>
    <dbReference type="NCBI Taxonomy" id="1355755"/>
    <lineage>
        <taxon>Bacteria</taxon>
        <taxon>Bacillati</taxon>
        <taxon>Bacillota</taxon>
        <taxon>Bacilli</taxon>
        <taxon>Bacillales</taxon>
        <taxon>Paenibacillaceae</taxon>
        <taxon>Paenibacillus</taxon>
    </lineage>
</organism>
<reference evidence="1 2" key="1">
    <citation type="submission" date="2021-03" db="EMBL/GenBank/DDBJ databases">
        <title>Genomic Encyclopedia of Type Strains, Phase IV (KMG-IV): sequencing the most valuable type-strain genomes for metagenomic binning, comparative biology and taxonomic classification.</title>
        <authorList>
            <person name="Goeker M."/>
        </authorList>
    </citation>
    <scope>NUCLEOTIDE SEQUENCE [LARGE SCALE GENOMIC DNA]</scope>
    <source>
        <strain evidence="1 2">DSM 26048</strain>
    </source>
</reference>
<keyword evidence="2" id="KW-1185">Reference proteome</keyword>
<protein>
    <submittedName>
        <fullName evidence="1">Uncharacterized protein</fullName>
    </submittedName>
</protein>
<dbReference type="EMBL" id="JAGGLB010000055">
    <property type="protein sequence ID" value="MBP1996719.1"/>
    <property type="molecule type" value="Genomic_DNA"/>
</dbReference>
<gene>
    <name evidence="1" type="ORF">J2Z66_008367</name>
</gene>